<dbReference type="AlphaFoldDB" id="A0A1F5NS67"/>
<keyword evidence="1" id="KW-0472">Membrane</keyword>
<dbReference type="InterPro" id="IPR008523">
    <property type="entry name" value="DUF805"/>
</dbReference>
<feature type="transmembrane region" description="Helical" evidence="1">
    <location>
        <begin position="23"/>
        <end position="44"/>
    </location>
</feature>
<dbReference type="PANTHER" id="PTHR34980">
    <property type="entry name" value="INNER MEMBRANE PROTEIN-RELATED-RELATED"/>
    <property type="match status" value="1"/>
</dbReference>
<reference evidence="2 3" key="1">
    <citation type="journal article" date="2016" name="Nat. Commun.">
        <title>Thousands of microbial genomes shed light on interconnected biogeochemical processes in an aquifer system.</title>
        <authorList>
            <person name="Anantharaman K."/>
            <person name="Brown C.T."/>
            <person name="Hug L.A."/>
            <person name="Sharon I."/>
            <person name="Castelle C.J."/>
            <person name="Probst A.J."/>
            <person name="Thomas B.C."/>
            <person name="Singh A."/>
            <person name="Wilkins M.J."/>
            <person name="Karaoz U."/>
            <person name="Brodie E.L."/>
            <person name="Williams K.H."/>
            <person name="Hubbard S.S."/>
            <person name="Banfield J.F."/>
        </authorList>
    </citation>
    <scope>NUCLEOTIDE SEQUENCE [LARGE SCALE GENOMIC DNA]</scope>
</reference>
<evidence type="ECO:0000313" key="2">
    <source>
        <dbReference type="EMBL" id="OGE80511.1"/>
    </source>
</evidence>
<dbReference type="EMBL" id="MFEI01000029">
    <property type="protein sequence ID" value="OGE80511.1"/>
    <property type="molecule type" value="Genomic_DNA"/>
</dbReference>
<name>A0A1F5NS67_9BACT</name>
<evidence type="ECO:0000256" key="1">
    <source>
        <dbReference type="SAM" id="Phobius"/>
    </source>
</evidence>
<sequence length="123" mass="13617">MNYYLEVLKKYAEFNGRARRAEYWYFFLFNIIISIVLGIVSRIIGDKSGVLGGLYGLAVLIPAIGVGIRRLHDIGKSGWMLLISLIPLIGWIWLLVLLTTDSNPGDNQYGPNSKGPAPIAPVI</sequence>
<dbReference type="PANTHER" id="PTHR34980:SF2">
    <property type="entry name" value="INNER MEMBRANE PROTEIN YHAH-RELATED"/>
    <property type="match status" value="1"/>
</dbReference>
<dbReference type="Proteomes" id="UP000177912">
    <property type="component" value="Unassembled WGS sequence"/>
</dbReference>
<comment type="caution">
    <text evidence="2">The sequence shown here is derived from an EMBL/GenBank/DDBJ whole genome shotgun (WGS) entry which is preliminary data.</text>
</comment>
<evidence type="ECO:0000313" key="3">
    <source>
        <dbReference type="Proteomes" id="UP000177912"/>
    </source>
</evidence>
<dbReference type="Pfam" id="PF05656">
    <property type="entry name" value="DUF805"/>
    <property type="match status" value="1"/>
</dbReference>
<evidence type="ECO:0008006" key="4">
    <source>
        <dbReference type="Google" id="ProtNLM"/>
    </source>
</evidence>
<accession>A0A1F5NS67</accession>
<proteinExistence type="predicted"/>
<gene>
    <name evidence="2" type="ORF">A2826_01585</name>
</gene>
<organism evidence="2 3">
    <name type="scientific">Candidatus Doudnabacteria bacterium RIFCSPHIGHO2_01_FULL_43_23</name>
    <dbReference type="NCBI Taxonomy" id="1817822"/>
    <lineage>
        <taxon>Bacteria</taxon>
        <taxon>Candidatus Doudnaibacteriota</taxon>
    </lineage>
</organism>
<protein>
    <recommendedName>
        <fullName evidence="4">DUF805 domain-containing protein</fullName>
    </recommendedName>
</protein>
<keyword evidence="1" id="KW-1133">Transmembrane helix</keyword>
<keyword evidence="1" id="KW-0812">Transmembrane</keyword>
<dbReference type="GO" id="GO:0005886">
    <property type="term" value="C:plasma membrane"/>
    <property type="evidence" value="ECO:0007669"/>
    <property type="project" value="TreeGrafter"/>
</dbReference>
<feature type="transmembrane region" description="Helical" evidence="1">
    <location>
        <begin position="80"/>
        <end position="99"/>
    </location>
</feature>
<feature type="transmembrane region" description="Helical" evidence="1">
    <location>
        <begin position="50"/>
        <end position="68"/>
    </location>
</feature>